<keyword evidence="5 6" id="KW-0472">Membrane</keyword>
<gene>
    <name evidence="7" type="ORF">C943_01656</name>
</gene>
<protein>
    <submittedName>
        <fullName evidence="7">Sodium-dependent transporter</fullName>
    </submittedName>
</protein>
<feature type="transmembrane region" description="Helical" evidence="6">
    <location>
        <begin position="368"/>
        <end position="389"/>
    </location>
</feature>
<feature type="transmembrane region" description="Helical" evidence="6">
    <location>
        <begin position="218"/>
        <end position="239"/>
    </location>
</feature>
<feature type="transmembrane region" description="Helical" evidence="6">
    <location>
        <begin position="83"/>
        <end position="101"/>
    </location>
</feature>
<evidence type="ECO:0000313" key="8">
    <source>
        <dbReference type="Proteomes" id="UP000010953"/>
    </source>
</evidence>
<organism evidence="7 8">
    <name type="scientific">Mariniradius saccharolyticus AK6</name>
    <dbReference type="NCBI Taxonomy" id="1239962"/>
    <lineage>
        <taxon>Bacteria</taxon>
        <taxon>Pseudomonadati</taxon>
        <taxon>Bacteroidota</taxon>
        <taxon>Cytophagia</taxon>
        <taxon>Cytophagales</taxon>
        <taxon>Cyclobacteriaceae</taxon>
        <taxon>Mariniradius</taxon>
    </lineage>
</organism>
<feature type="transmembrane region" description="Helical" evidence="6">
    <location>
        <begin position="395"/>
        <end position="412"/>
    </location>
</feature>
<dbReference type="GO" id="GO:0005886">
    <property type="term" value="C:plasma membrane"/>
    <property type="evidence" value="ECO:0007669"/>
    <property type="project" value="TreeGrafter"/>
</dbReference>
<comment type="subcellular location">
    <subcellularLocation>
        <location evidence="1">Membrane</location>
        <topology evidence="1">Multi-pass membrane protein</topology>
    </subcellularLocation>
</comment>
<feature type="transmembrane region" description="Helical" evidence="6">
    <location>
        <begin position="182"/>
        <end position="206"/>
    </location>
</feature>
<keyword evidence="2" id="KW-0813">Transport</keyword>
<sequence>MQQKKINTAQLGLFLGPLLFLLVLFGFESESLPPSAQAMLAVALWIAIWWITEAIPIAATSLLPLVLLPLLGALPIGDTAASYSHPMVLLYMGGFMIAVTIEKWNLHKRIALTIISWIGTNLRFVLLGFMVATGFISMWISNTATSLMMLPIAMAVVNQLSPESPTNPLIDNYLGKAMMLGIAYGASIGGMATLIGTPTNIILAGLVKELYGFEISFFDWFIFGFPVSVVLLLLCWQYLVRVGFPLTNDLQISGGKEEIKRQLDILGPMGIEEKRVSMVFGLVSIAWITRTFLLQQWLPALDDTIIAFVGVLLLFVLPSSKPKTNLLDWKTAERIPWGILLLFGGGMALAEGFKVTGLADWIGSQFVFLDYLAFGLFLLIVVAAVNFLTEVTSNVATASMILPILAAVASSLGVHPFGLMVGATLAASCAFMLPVATPPNAVVFGSGYLRMNDMVKAGFWMNILSILLITGFILFLLPYLWGIDLNKYPF</sequence>
<comment type="caution">
    <text evidence="7">The sequence shown here is derived from an EMBL/GenBank/DDBJ whole genome shotgun (WGS) entry which is preliminary data.</text>
</comment>
<dbReference type="Pfam" id="PF00939">
    <property type="entry name" value="Na_sulph_symp"/>
    <property type="match status" value="1"/>
</dbReference>
<dbReference type="PANTHER" id="PTHR10283">
    <property type="entry name" value="SOLUTE CARRIER FAMILY 13 MEMBER"/>
    <property type="match status" value="1"/>
</dbReference>
<feature type="transmembrane region" description="Helical" evidence="6">
    <location>
        <begin position="419"/>
        <end position="437"/>
    </location>
</feature>
<dbReference type="EMBL" id="AMZY02000016">
    <property type="protein sequence ID" value="EMS31921.1"/>
    <property type="molecule type" value="Genomic_DNA"/>
</dbReference>
<evidence type="ECO:0000256" key="1">
    <source>
        <dbReference type="ARBA" id="ARBA00004141"/>
    </source>
</evidence>
<dbReference type="RefSeq" id="WP_008629757.1">
    <property type="nucleotide sequence ID" value="NZ_AMZY02000016.1"/>
</dbReference>
<feature type="transmembrane region" description="Helical" evidence="6">
    <location>
        <begin position="276"/>
        <end position="293"/>
    </location>
</feature>
<name>M7Y3U7_9BACT</name>
<reference evidence="7" key="1">
    <citation type="submission" date="2013-01" db="EMBL/GenBank/DDBJ databases">
        <title>Genome assembly of Mariniradius saccharolyticus AK6.</title>
        <authorList>
            <person name="Vaidya B."/>
            <person name="Khatri I."/>
            <person name="Tanuku N.R.S."/>
            <person name="Subramanian S."/>
            <person name="Pinnaka A."/>
        </authorList>
    </citation>
    <scope>NUCLEOTIDE SEQUENCE [LARGE SCALE GENOMIC DNA]</scope>
    <source>
        <strain evidence="7">AK6</strain>
    </source>
</reference>
<dbReference type="InterPro" id="IPR031312">
    <property type="entry name" value="Na/sul_symport_CS"/>
</dbReference>
<accession>M7Y3U7</accession>
<evidence type="ECO:0000256" key="3">
    <source>
        <dbReference type="ARBA" id="ARBA00022692"/>
    </source>
</evidence>
<evidence type="ECO:0000256" key="5">
    <source>
        <dbReference type="ARBA" id="ARBA00023136"/>
    </source>
</evidence>
<feature type="transmembrane region" description="Helical" evidence="6">
    <location>
        <begin position="337"/>
        <end position="356"/>
    </location>
</feature>
<keyword evidence="8" id="KW-1185">Reference proteome</keyword>
<dbReference type="OrthoDB" id="9766267at2"/>
<evidence type="ECO:0000256" key="6">
    <source>
        <dbReference type="SAM" id="Phobius"/>
    </source>
</evidence>
<evidence type="ECO:0000313" key="7">
    <source>
        <dbReference type="EMBL" id="EMS31921.1"/>
    </source>
</evidence>
<feature type="transmembrane region" description="Helical" evidence="6">
    <location>
        <begin position="122"/>
        <end position="140"/>
    </location>
</feature>
<keyword evidence="4 6" id="KW-1133">Transmembrane helix</keyword>
<dbReference type="GO" id="GO:0015141">
    <property type="term" value="F:succinate transmembrane transporter activity"/>
    <property type="evidence" value="ECO:0007669"/>
    <property type="project" value="UniProtKB-ARBA"/>
</dbReference>
<dbReference type="Proteomes" id="UP000010953">
    <property type="component" value="Unassembled WGS sequence"/>
</dbReference>
<dbReference type="FunCoup" id="M7Y3U7">
    <property type="interactions" value="78"/>
</dbReference>
<feature type="transmembrane region" description="Helical" evidence="6">
    <location>
        <begin position="300"/>
        <end position="317"/>
    </location>
</feature>
<dbReference type="PANTHER" id="PTHR10283:SF82">
    <property type="entry name" value="SOLUTE CARRIER FAMILY 13 MEMBER 2"/>
    <property type="match status" value="1"/>
</dbReference>
<dbReference type="NCBIfam" id="TIGR00785">
    <property type="entry name" value="dass"/>
    <property type="match status" value="1"/>
</dbReference>
<proteinExistence type="predicted"/>
<dbReference type="InterPro" id="IPR001898">
    <property type="entry name" value="SLC13A/DASS"/>
</dbReference>
<evidence type="ECO:0000256" key="4">
    <source>
        <dbReference type="ARBA" id="ARBA00022989"/>
    </source>
</evidence>
<dbReference type="CDD" id="cd01115">
    <property type="entry name" value="SLC13_permease"/>
    <property type="match status" value="1"/>
</dbReference>
<dbReference type="AlphaFoldDB" id="M7Y3U7"/>
<feature type="transmembrane region" description="Helical" evidence="6">
    <location>
        <begin position="457"/>
        <end position="481"/>
    </location>
</feature>
<keyword evidence="3 6" id="KW-0812">Transmembrane</keyword>
<dbReference type="eggNOG" id="COG0471">
    <property type="taxonomic scope" value="Bacteria"/>
</dbReference>
<dbReference type="PROSITE" id="PS01271">
    <property type="entry name" value="NA_SULFATE"/>
    <property type="match status" value="1"/>
</dbReference>
<evidence type="ECO:0000256" key="2">
    <source>
        <dbReference type="ARBA" id="ARBA00022448"/>
    </source>
</evidence>
<dbReference type="InParanoid" id="M7Y3U7"/>